<dbReference type="Proteomes" id="UP000430508">
    <property type="component" value="Chromosome"/>
</dbReference>
<sequence>MTGQQEIEHKIVIKDRRLLTVSGVKKVKSFDPKEITLDTTKGRVTIKGRDLGVNNLNLEQSELEIEGQIDMLTYAASGSGETSKGVWEKIFK</sequence>
<dbReference type="RefSeq" id="WP_025204976.1">
    <property type="nucleotide sequence ID" value="NZ_CP046996.1"/>
</dbReference>
<reference evidence="1 2" key="1">
    <citation type="submission" date="2019-12" db="EMBL/GenBank/DDBJ databases">
        <title>Sequence classification of anaerobic respiratory reductive dehalogenases: First we see many, then we see few.</title>
        <authorList>
            <person name="Molenda O."/>
            <person name="Puentes Jacome L.A."/>
            <person name="Cao X."/>
            <person name="Nesbo C.L."/>
            <person name="Tang S."/>
            <person name="Morson N."/>
            <person name="Patron J."/>
            <person name="Lomheim L."/>
            <person name="Wishart D.S."/>
            <person name="Edwards E.A."/>
        </authorList>
    </citation>
    <scope>NUCLEOTIDE SEQUENCE [LARGE SCALE GENOMIC DNA]</scope>
    <source>
        <strain evidence="1 2">12DCA</strain>
    </source>
</reference>
<dbReference type="EMBL" id="CP046996">
    <property type="protein sequence ID" value="QGZ99384.1"/>
    <property type="molecule type" value="Genomic_DNA"/>
</dbReference>
<dbReference type="NCBIfam" id="TIGR02892">
    <property type="entry name" value="spore_yabP"/>
    <property type="match status" value="1"/>
</dbReference>
<evidence type="ECO:0000313" key="1">
    <source>
        <dbReference type="EMBL" id="QGZ99384.1"/>
    </source>
</evidence>
<dbReference type="AlphaFoldDB" id="A0A857DGI2"/>
<name>A0A857DGI2_9FIRM</name>
<protein>
    <submittedName>
        <fullName evidence="1">Sporulation protein YabP</fullName>
    </submittedName>
</protein>
<dbReference type="Pfam" id="PF07873">
    <property type="entry name" value="YabP"/>
    <property type="match status" value="1"/>
</dbReference>
<dbReference type="InterPro" id="IPR012504">
    <property type="entry name" value="Spore_YabP"/>
</dbReference>
<organism evidence="1 2">
    <name type="scientific">Dehalobacter restrictus</name>
    <dbReference type="NCBI Taxonomy" id="55583"/>
    <lineage>
        <taxon>Bacteria</taxon>
        <taxon>Bacillati</taxon>
        <taxon>Bacillota</taxon>
        <taxon>Clostridia</taxon>
        <taxon>Eubacteriales</taxon>
        <taxon>Desulfitobacteriaceae</taxon>
        <taxon>Dehalobacter</taxon>
    </lineage>
</organism>
<gene>
    <name evidence="1" type="primary">yabP</name>
    <name evidence="1" type="ORF">GQ588_01195</name>
</gene>
<proteinExistence type="predicted"/>
<accession>A0A857DGI2</accession>
<dbReference type="PIRSF" id="PIRSF011576">
    <property type="entry name" value="YabP"/>
    <property type="match status" value="1"/>
</dbReference>
<dbReference type="InterPro" id="IPR038705">
    <property type="entry name" value="YabP_sf"/>
</dbReference>
<dbReference type="GO" id="GO:0030435">
    <property type="term" value="P:sporulation resulting in formation of a cellular spore"/>
    <property type="evidence" value="ECO:0007669"/>
    <property type="project" value="InterPro"/>
</dbReference>
<dbReference type="InterPro" id="IPR022476">
    <property type="entry name" value="Spore_YabP/YqfC"/>
</dbReference>
<evidence type="ECO:0000313" key="2">
    <source>
        <dbReference type="Proteomes" id="UP000430508"/>
    </source>
</evidence>
<dbReference type="Gene3D" id="2.60.40.2000">
    <property type="match status" value="1"/>
</dbReference>